<proteinExistence type="predicted"/>
<dbReference type="AlphaFoldDB" id="A0A7C8YEJ7"/>
<sequence length="111" mass="12849">MLGSKTKKGVSSSLIWTAQMGLSSMRNGYFLVPQPLFLLEAYSLLATPTLQYFECRGLRKLNKHKKRQTRKQGILRGWRLLLNQKPQAESKFDKQNKCEIVNSYFINLNPN</sequence>
<reference evidence="1" key="2">
    <citation type="submission" date="2020-07" db="EMBL/GenBank/DDBJ databases">
        <authorList>
            <person name="Vera ALvarez R."/>
            <person name="Arias-Moreno D.M."/>
            <person name="Jimenez-Jacinto V."/>
            <person name="Jimenez-Bremont J.F."/>
            <person name="Swaminathan K."/>
            <person name="Moose S.P."/>
            <person name="Guerrero-Gonzalez M.L."/>
            <person name="Marino-Ramirez L."/>
            <person name="Landsman D."/>
            <person name="Rodriguez-Kessler M."/>
            <person name="Delgado-Sanchez P."/>
        </authorList>
    </citation>
    <scope>NUCLEOTIDE SEQUENCE</scope>
    <source>
        <tissue evidence="1">Cladode</tissue>
    </source>
</reference>
<accession>A0A7C8YEJ7</accession>
<reference evidence="1" key="1">
    <citation type="journal article" date="2013" name="J. Plant Res.">
        <title>Effect of fungi and light on seed germination of three Opuntia species from semiarid lands of central Mexico.</title>
        <authorList>
            <person name="Delgado-Sanchez P."/>
            <person name="Jimenez-Bremont J.F."/>
            <person name="Guerrero-Gonzalez Mde L."/>
            <person name="Flores J."/>
        </authorList>
    </citation>
    <scope>NUCLEOTIDE SEQUENCE</scope>
    <source>
        <tissue evidence="1">Cladode</tissue>
    </source>
</reference>
<organism evidence="1">
    <name type="scientific">Opuntia streptacantha</name>
    <name type="common">Prickly pear cactus</name>
    <name type="synonym">Opuntia cardona</name>
    <dbReference type="NCBI Taxonomy" id="393608"/>
    <lineage>
        <taxon>Eukaryota</taxon>
        <taxon>Viridiplantae</taxon>
        <taxon>Streptophyta</taxon>
        <taxon>Embryophyta</taxon>
        <taxon>Tracheophyta</taxon>
        <taxon>Spermatophyta</taxon>
        <taxon>Magnoliopsida</taxon>
        <taxon>eudicotyledons</taxon>
        <taxon>Gunneridae</taxon>
        <taxon>Pentapetalae</taxon>
        <taxon>Caryophyllales</taxon>
        <taxon>Cactineae</taxon>
        <taxon>Cactaceae</taxon>
        <taxon>Opuntioideae</taxon>
        <taxon>Opuntia</taxon>
    </lineage>
</organism>
<protein>
    <submittedName>
        <fullName evidence="1">Uncharacterized protein</fullName>
    </submittedName>
</protein>
<evidence type="ECO:0000313" key="1">
    <source>
        <dbReference type="EMBL" id="MBA4616010.1"/>
    </source>
</evidence>
<dbReference type="EMBL" id="GISG01009729">
    <property type="protein sequence ID" value="MBA4616010.1"/>
    <property type="molecule type" value="Transcribed_RNA"/>
</dbReference>
<name>A0A7C8YEJ7_OPUST</name>